<feature type="region of interest" description="Disordered" evidence="1">
    <location>
        <begin position="108"/>
        <end position="146"/>
    </location>
</feature>
<accession>A0A9W8NAI6</accession>
<comment type="caution">
    <text evidence="2">The sequence shown here is derived from an EMBL/GenBank/DDBJ whole genome shotgun (WGS) entry which is preliminary data.</text>
</comment>
<organism evidence="2 3">
    <name type="scientific">Xylaria arbuscula</name>
    <dbReference type="NCBI Taxonomy" id="114810"/>
    <lineage>
        <taxon>Eukaryota</taxon>
        <taxon>Fungi</taxon>
        <taxon>Dikarya</taxon>
        <taxon>Ascomycota</taxon>
        <taxon>Pezizomycotina</taxon>
        <taxon>Sordariomycetes</taxon>
        <taxon>Xylariomycetidae</taxon>
        <taxon>Xylariales</taxon>
        <taxon>Xylariaceae</taxon>
        <taxon>Xylaria</taxon>
    </lineage>
</organism>
<evidence type="ECO:0000313" key="2">
    <source>
        <dbReference type="EMBL" id="KAJ3565889.1"/>
    </source>
</evidence>
<sequence>MNFSTHANLSPAATLQASELLHDFMYGFNVEDDRDRSYLAELATRGIASTEDVNSFIHLSLLRGLEEWDQAMCCASAIRDREYRCDSLDGQDLLAFLSEIYGVDGPSRDRSALLSPRKHRRLRARRGSERRKLKRAGRQRDSPYWNETLVSVPQQTANFLEELQGEALTEQPSRKRRKLSKEVTHQEKATTSQEQSDETLSQACQENTNTIRDDDGNGDGGTRHAFAK</sequence>
<feature type="region of interest" description="Disordered" evidence="1">
    <location>
        <begin position="167"/>
        <end position="228"/>
    </location>
</feature>
<dbReference type="EMBL" id="JANPWZ010001427">
    <property type="protein sequence ID" value="KAJ3565889.1"/>
    <property type="molecule type" value="Genomic_DNA"/>
</dbReference>
<dbReference type="AlphaFoldDB" id="A0A9W8NAI6"/>
<reference evidence="2" key="1">
    <citation type="submission" date="2022-07" db="EMBL/GenBank/DDBJ databases">
        <title>Genome Sequence of Xylaria arbuscula.</title>
        <authorList>
            <person name="Buettner E."/>
        </authorList>
    </citation>
    <scope>NUCLEOTIDE SEQUENCE</scope>
    <source>
        <strain evidence="2">VT107</strain>
    </source>
</reference>
<dbReference type="VEuPathDB" id="FungiDB:F4678DRAFT_437247"/>
<keyword evidence="3" id="KW-1185">Reference proteome</keyword>
<protein>
    <submittedName>
        <fullName evidence="2">Uncharacterized protein</fullName>
    </submittedName>
</protein>
<gene>
    <name evidence="2" type="ORF">NPX13_g7333</name>
</gene>
<name>A0A9W8NAI6_9PEZI</name>
<dbReference type="Proteomes" id="UP001148614">
    <property type="component" value="Unassembled WGS sequence"/>
</dbReference>
<proteinExistence type="predicted"/>
<feature type="compositionally biased region" description="Polar residues" evidence="1">
    <location>
        <begin position="189"/>
        <end position="210"/>
    </location>
</feature>
<evidence type="ECO:0000313" key="3">
    <source>
        <dbReference type="Proteomes" id="UP001148614"/>
    </source>
</evidence>
<evidence type="ECO:0000256" key="1">
    <source>
        <dbReference type="SAM" id="MobiDB-lite"/>
    </source>
</evidence>
<feature type="compositionally biased region" description="Basic residues" evidence="1">
    <location>
        <begin position="116"/>
        <end position="137"/>
    </location>
</feature>